<keyword evidence="2" id="KW-0012">Acyltransferase</keyword>
<dbReference type="InterPro" id="IPR000182">
    <property type="entry name" value="GNAT_dom"/>
</dbReference>
<dbReference type="RefSeq" id="WP_406829414.1">
    <property type="nucleotide sequence ID" value="NZ_CP157483.1"/>
</dbReference>
<sequence length="158" mass="16855">MDTPSGLTVTEVAEADLGDLTASMLAYARFYAQDPSVDDLVAMARAFLTGAGGTQLVARASPHGELVGHATVLWSWDTTLGLPLAVMEDLFVAPGSRSAGVGRALLEACRELAAQRGCRWLQWQTAPDNTTAQRLYDSLGGDRSQWLTYRVPTEGPSA</sequence>
<keyword evidence="1" id="KW-0808">Transferase</keyword>
<dbReference type="GO" id="GO:0008080">
    <property type="term" value="F:N-acetyltransferase activity"/>
    <property type="evidence" value="ECO:0007669"/>
    <property type="project" value="TreeGrafter"/>
</dbReference>
<dbReference type="SUPFAM" id="SSF55729">
    <property type="entry name" value="Acyl-CoA N-acyltransferases (Nat)"/>
    <property type="match status" value="1"/>
</dbReference>
<dbReference type="InterPro" id="IPR051016">
    <property type="entry name" value="Diverse_Substrate_AcTransf"/>
</dbReference>
<name>A0AAU7JP66_9MICO</name>
<dbReference type="PANTHER" id="PTHR10545:SF42">
    <property type="entry name" value="ACETYLTRANSFERASE"/>
    <property type="match status" value="1"/>
</dbReference>
<evidence type="ECO:0000259" key="3">
    <source>
        <dbReference type="PROSITE" id="PS51186"/>
    </source>
</evidence>
<feature type="domain" description="N-acetyltransferase" evidence="3">
    <location>
        <begin position="7"/>
        <end position="158"/>
    </location>
</feature>
<evidence type="ECO:0000256" key="2">
    <source>
        <dbReference type="ARBA" id="ARBA00023315"/>
    </source>
</evidence>
<dbReference type="PANTHER" id="PTHR10545">
    <property type="entry name" value="DIAMINE N-ACETYLTRANSFERASE"/>
    <property type="match status" value="1"/>
</dbReference>
<dbReference type="CDD" id="cd04301">
    <property type="entry name" value="NAT_SF"/>
    <property type="match status" value="1"/>
</dbReference>
<evidence type="ECO:0000313" key="4">
    <source>
        <dbReference type="EMBL" id="XBO42010.1"/>
    </source>
</evidence>
<dbReference type="EMBL" id="CP157483">
    <property type="protein sequence ID" value="XBO42010.1"/>
    <property type="molecule type" value="Genomic_DNA"/>
</dbReference>
<proteinExistence type="predicted"/>
<dbReference type="InterPro" id="IPR016181">
    <property type="entry name" value="Acyl_CoA_acyltransferase"/>
</dbReference>
<gene>
    <name evidence="4" type="ORF">ABEG17_10435</name>
</gene>
<reference evidence="4" key="1">
    <citation type="submission" date="2024-05" db="EMBL/GenBank/DDBJ databases">
        <authorList>
            <person name="Kim S."/>
            <person name="Heo J."/>
            <person name="Choi H."/>
            <person name="Choi Y."/>
            <person name="Kwon S.-W."/>
            <person name="Kim Y."/>
        </authorList>
    </citation>
    <scope>NUCLEOTIDE SEQUENCE</scope>
    <source>
        <strain evidence="4">KACC 23699</strain>
    </source>
</reference>
<organism evidence="4">
    <name type="scientific">Pedococcus sp. KACC 23699</name>
    <dbReference type="NCBI Taxonomy" id="3149228"/>
    <lineage>
        <taxon>Bacteria</taxon>
        <taxon>Bacillati</taxon>
        <taxon>Actinomycetota</taxon>
        <taxon>Actinomycetes</taxon>
        <taxon>Micrococcales</taxon>
        <taxon>Intrasporangiaceae</taxon>
        <taxon>Pedococcus</taxon>
    </lineage>
</organism>
<protein>
    <submittedName>
        <fullName evidence="4">GNAT family N-acetyltransferase</fullName>
    </submittedName>
</protein>
<dbReference type="Pfam" id="PF00583">
    <property type="entry name" value="Acetyltransf_1"/>
    <property type="match status" value="1"/>
</dbReference>
<dbReference type="PROSITE" id="PS51186">
    <property type="entry name" value="GNAT"/>
    <property type="match status" value="1"/>
</dbReference>
<evidence type="ECO:0000256" key="1">
    <source>
        <dbReference type="ARBA" id="ARBA00022679"/>
    </source>
</evidence>
<accession>A0AAU7JP66</accession>
<dbReference type="Gene3D" id="3.40.630.30">
    <property type="match status" value="1"/>
</dbReference>
<dbReference type="AlphaFoldDB" id="A0AAU7JP66"/>